<dbReference type="AlphaFoldDB" id="A0ABD0SFK8"/>
<dbReference type="PANTHER" id="PTHR33395">
    <property type="entry name" value="TRANSCRIPTASE, PUTATIVE-RELATED-RELATED"/>
    <property type="match status" value="1"/>
</dbReference>
<dbReference type="SUPFAM" id="SSF56219">
    <property type="entry name" value="DNase I-like"/>
    <property type="match status" value="1"/>
</dbReference>
<evidence type="ECO:0000313" key="2">
    <source>
        <dbReference type="EMBL" id="KAL0818621.1"/>
    </source>
</evidence>
<dbReference type="PANTHER" id="PTHR33395:SF22">
    <property type="entry name" value="REVERSE TRANSCRIPTASE DOMAIN-CONTAINING PROTEIN"/>
    <property type="match status" value="1"/>
</dbReference>
<name>A0ABD0SFK8_LOXSC</name>
<comment type="caution">
    <text evidence="2">The sequence shown here is derived from an EMBL/GenBank/DDBJ whole genome shotgun (WGS) entry which is preliminary data.</text>
</comment>
<sequence length="449" mass="51890">MCFHINLSLPTYLSTFKYINELLLYNNVLCNNYDIIILTETWLNSSINSCELFDSRYVVYRRDREICSSSIKKDGGGVLIAVSQKYASQRIFEYESSCEDLWVSLNVSLCKSVKKLNICAIYLPPPVQQFTLNNFIVKCNSIIDSSESLTCIVGDFNLSSIDWLQVQNIANFCQTSSLSQELIDFCYTNNLTQINCIKNSKDKILDLVLLNVPQSEVTSANGLCAADPLHPPLEIVLKAHNETKLAPARICQHNFWKGDYESINAFLDGKDWDELLKDCIDVNEAISKFYNVLREAIREYIPFVTKSNTKKHSPWFDKTLIRLLKEKNLIRKRFKKYKNPLDELAFTLLRKRCDKLAIEKYNTYIKQAEEQIARNPKYFWTYIKSKRGGKGVYPSSMTDGEVVCTDGTELRIFVTYLRNNLPWLMQRAVIIRTVNIHLIFSLERTASHQ</sequence>
<feature type="domain" description="Endonuclease/exonuclease/phosphatase" evidence="1">
    <location>
        <begin position="117"/>
        <end position="216"/>
    </location>
</feature>
<organism evidence="2 3">
    <name type="scientific">Loxostege sticticalis</name>
    <name type="common">Beet webworm moth</name>
    <dbReference type="NCBI Taxonomy" id="481309"/>
    <lineage>
        <taxon>Eukaryota</taxon>
        <taxon>Metazoa</taxon>
        <taxon>Ecdysozoa</taxon>
        <taxon>Arthropoda</taxon>
        <taxon>Hexapoda</taxon>
        <taxon>Insecta</taxon>
        <taxon>Pterygota</taxon>
        <taxon>Neoptera</taxon>
        <taxon>Endopterygota</taxon>
        <taxon>Lepidoptera</taxon>
        <taxon>Glossata</taxon>
        <taxon>Ditrysia</taxon>
        <taxon>Pyraloidea</taxon>
        <taxon>Crambidae</taxon>
        <taxon>Pyraustinae</taxon>
        <taxon>Loxostege</taxon>
    </lineage>
</organism>
<dbReference type="EMBL" id="JBEDNZ010000022">
    <property type="protein sequence ID" value="KAL0818621.1"/>
    <property type="molecule type" value="Genomic_DNA"/>
</dbReference>
<proteinExistence type="predicted"/>
<dbReference type="Proteomes" id="UP001549921">
    <property type="component" value="Unassembled WGS sequence"/>
</dbReference>
<evidence type="ECO:0000259" key="1">
    <source>
        <dbReference type="Pfam" id="PF14529"/>
    </source>
</evidence>
<gene>
    <name evidence="2" type="ORF">ABMA28_009053</name>
</gene>
<dbReference type="Pfam" id="PF14529">
    <property type="entry name" value="Exo_endo_phos_2"/>
    <property type="match status" value="1"/>
</dbReference>
<evidence type="ECO:0000313" key="3">
    <source>
        <dbReference type="Proteomes" id="UP001549921"/>
    </source>
</evidence>
<dbReference type="InterPro" id="IPR005135">
    <property type="entry name" value="Endo/exonuclease/phosphatase"/>
</dbReference>
<dbReference type="InterPro" id="IPR036691">
    <property type="entry name" value="Endo/exonu/phosph_ase_sf"/>
</dbReference>
<accession>A0ABD0SFK8</accession>
<reference evidence="2 3" key="1">
    <citation type="submission" date="2024-06" db="EMBL/GenBank/DDBJ databases">
        <title>A chromosome-level genome assembly of beet webworm, Loxostege sticticalis.</title>
        <authorList>
            <person name="Zhang Y."/>
        </authorList>
    </citation>
    <scope>NUCLEOTIDE SEQUENCE [LARGE SCALE GENOMIC DNA]</scope>
    <source>
        <strain evidence="2">AQ028</strain>
        <tissue evidence="2">Male pupae</tissue>
    </source>
</reference>
<protein>
    <recommendedName>
        <fullName evidence="1">Endonuclease/exonuclease/phosphatase domain-containing protein</fullName>
    </recommendedName>
</protein>
<dbReference type="Gene3D" id="3.60.10.10">
    <property type="entry name" value="Endonuclease/exonuclease/phosphatase"/>
    <property type="match status" value="1"/>
</dbReference>